<comment type="subcellular location">
    <subcellularLocation>
        <location evidence="1">Cell membrane</location>
        <topology evidence="1">Multi-pass membrane protein</topology>
    </subcellularLocation>
</comment>
<keyword evidence="4 7" id="KW-0812">Transmembrane</keyword>
<dbReference type="PANTHER" id="PTHR33452:SF1">
    <property type="entry name" value="INNER MEMBRANE PROTEIN YPHA-RELATED"/>
    <property type="match status" value="1"/>
</dbReference>
<keyword evidence="9" id="KW-1185">Reference proteome</keyword>
<dbReference type="InterPro" id="IPR051907">
    <property type="entry name" value="DoxX-like_oxidoreductase"/>
</dbReference>
<evidence type="ECO:0000256" key="1">
    <source>
        <dbReference type="ARBA" id="ARBA00004651"/>
    </source>
</evidence>
<dbReference type="Proteomes" id="UP001595752">
    <property type="component" value="Unassembled WGS sequence"/>
</dbReference>
<evidence type="ECO:0000313" key="9">
    <source>
        <dbReference type="Proteomes" id="UP001595752"/>
    </source>
</evidence>
<dbReference type="InterPro" id="IPR032808">
    <property type="entry name" value="DoxX"/>
</dbReference>
<name>A0ABV8B1R1_9BACI</name>
<keyword evidence="5 7" id="KW-1133">Transmembrane helix</keyword>
<evidence type="ECO:0000256" key="2">
    <source>
        <dbReference type="ARBA" id="ARBA00006679"/>
    </source>
</evidence>
<keyword evidence="3" id="KW-1003">Cell membrane</keyword>
<feature type="transmembrane region" description="Helical" evidence="7">
    <location>
        <begin position="7"/>
        <end position="25"/>
    </location>
</feature>
<organism evidence="8 9">
    <name type="scientific">Bacillus songklensis</name>
    <dbReference type="NCBI Taxonomy" id="1069116"/>
    <lineage>
        <taxon>Bacteria</taxon>
        <taxon>Bacillati</taxon>
        <taxon>Bacillota</taxon>
        <taxon>Bacilli</taxon>
        <taxon>Bacillales</taxon>
        <taxon>Bacillaceae</taxon>
        <taxon>Bacillus</taxon>
    </lineage>
</organism>
<evidence type="ECO:0000256" key="4">
    <source>
        <dbReference type="ARBA" id="ARBA00022692"/>
    </source>
</evidence>
<dbReference type="EMBL" id="JBHRZT010000052">
    <property type="protein sequence ID" value="MFC3884171.1"/>
    <property type="molecule type" value="Genomic_DNA"/>
</dbReference>
<feature type="transmembrane region" description="Helical" evidence="7">
    <location>
        <begin position="74"/>
        <end position="94"/>
    </location>
</feature>
<dbReference type="Pfam" id="PF07681">
    <property type="entry name" value="DoxX"/>
    <property type="match status" value="1"/>
</dbReference>
<reference evidence="9" key="1">
    <citation type="journal article" date="2019" name="Int. J. Syst. Evol. Microbiol.">
        <title>The Global Catalogue of Microorganisms (GCM) 10K type strain sequencing project: providing services to taxonomists for standard genome sequencing and annotation.</title>
        <authorList>
            <consortium name="The Broad Institute Genomics Platform"/>
            <consortium name="The Broad Institute Genome Sequencing Center for Infectious Disease"/>
            <person name="Wu L."/>
            <person name="Ma J."/>
        </authorList>
    </citation>
    <scope>NUCLEOTIDE SEQUENCE [LARGE SCALE GENOMIC DNA]</scope>
    <source>
        <strain evidence="9">CCUG 61889</strain>
    </source>
</reference>
<evidence type="ECO:0000256" key="3">
    <source>
        <dbReference type="ARBA" id="ARBA00022475"/>
    </source>
</evidence>
<evidence type="ECO:0000256" key="6">
    <source>
        <dbReference type="ARBA" id="ARBA00023136"/>
    </source>
</evidence>
<gene>
    <name evidence="8" type="ORF">ACFOU2_11990</name>
</gene>
<protein>
    <submittedName>
        <fullName evidence="8">DoxX family protein</fullName>
    </submittedName>
</protein>
<feature type="transmembrane region" description="Helical" evidence="7">
    <location>
        <begin position="106"/>
        <end position="123"/>
    </location>
</feature>
<evidence type="ECO:0000313" key="8">
    <source>
        <dbReference type="EMBL" id="MFC3884171.1"/>
    </source>
</evidence>
<dbReference type="PANTHER" id="PTHR33452">
    <property type="entry name" value="OXIDOREDUCTASE CATD-RELATED"/>
    <property type="match status" value="1"/>
</dbReference>
<evidence type="ECO:0000256" key="7">
    <source>
        <dbReference type="SAM" id="Phobius"/>
    </source>
</evidence>
<dbReference type="RefSeq" id="WP_377915367.1">
    <property type="nucleotide sequence ID" value="NZ_JBHRZT010000052.1"/>
</dbReference>
<accession>A0ABV8B1R1</accession>
<comment type="caution">
    <text evidence="8">The sequence shown here is derived from an EMBL/GenBank/DDBJ whole genome shotgun (WGS) entry which is preliminary data.</text>
</comment>
<sequence length="141" mass="15283">MNKKYEVTSLILRLILGITFFVHGLSKFQDGISNIAAWFDSIGLMGSLAYVIAIIEVAGGIAMILGIGTRLVSILFALVMIGAIFTVKISVGFMGNGQMAGYEFDLALLVMAIHLAVNGSRLWSFDSMLRKNENNETFISG</sequence>
<proteinExistence type="inferred from homology"/>
<feature type="transmembrane region" description="Helical" evidence="7">
    <location>
        <begin position="45"/>
        <end position="67"/>
    </location>
</feature>
<comment type="similarity">
    <text evidence="2">Belongs to the DoxX family.</text>
</comment>
<evidence type="ECO:0000256" key="5">
    <source>
        <dbReference type="ARBA" id="ARBA00022989"/>
    </source>
</evidence>
<keyword evidence="6 7" id="KW-0472">Membrane</keyword>